<comment type="caution">
    <text evidence="8">The sequence shown here is derived from an EMBL/GenBank/DDBJ whole genome shotgun (WGS) entry which is preliminary data.</text>
</comment>
<evidence type="ECO:0000313" key="9">
    <source>
        <dbReference type="Proteomes" id="UP001151582"/>
    </source>
</evidence>
<keyword evidence="3 6" id="KW-0863">Zinc-finger</keyword>
<keyword evidence="2" id="KW-0479">Metal-binding</keyword>
<proteinExistence type="predicted"/>
<dbReference type="GO" id="GO:0045814">
    <property type="term" value="P:negative regulation of gene expression, epigenetic"/>
    <property type="evidence" value="ECO:0007669"/>
    <property type="project" value="TreeGrafter"/>
</dbReference>
<dbReference type="PROSITE" id="PS50016">
    <property type="entry name" value="ZF_PHD_2"/>
    <property type="match status" value="1"/>
</dbReference>
<sequence length="178" mass="20329">MHHLYDRDLVDPTAWKCWRDSRPEKLAQLPNPLLMSGDTIVWAFYRRVDDPDKELSASRTATCEASTSLAYSNAGTFDDYGETRYHDYDDENDDLFITADNAVDFIACKKCMSGDEQPDNQIVLCDKCDEGVHQRCQNPVVTAKHLAYDPWYCADCWSQQQQASSSSSTPNLKRKLDE</sequence>
<keyword evidence="4" id="KW-0862">Zinc</keyword>
<evidence type="ECO:0000259" key="7">
    <source>
        <dbReference type="PROSITE" id="PS50016"/>
    </source>
</evidence>
<keyword evidence="9" id="KW-1185">Reference proteome</keyword>
<dbReference type="Pfam" id="PF00628">
    <property type="entry name" value="PHD"/>
    <property type="match status" value="1"/>
</dbReference>
<dbReference type="PANTHER" id="PTHR12628:SF10">
    <property type="entry name" value="HOMEOBOX DOMAIN-CONTAINING PROTEIN"/>
    <property type="match status" value="1"/>
</dbReference>
<comment type="subcellular location">
    <subcellularLocation>
        <location evidence="1">Nucleus</location>
    </subcellularLocation>
</comment>
<dbReference type="InterPro" id="IPR019787">
    <property type="entry name" value="Znf_PHD-finger"/>
</dbReference>
<dbReference type="InterPro" id="IPR013083">
    <property type="entry name" value="Znf_RING/FYVE/PHD"/>
</dbReference>
<gene>
    <name evidence="8" type="ORF">H4R34_002701</name>
</gene>
<accession>A0A9W8E912</accession>
<dbReference type="InterPro" id="IPR011011">
    <property type="entry name" value="Znf_FYVE_PHD"/>
</dbReference>
<evidence type="ECO:0000256" key="5">
    <source>
        <dbReference type="ARBA" id="ARBA00023242"/>
    </source>
</evidence>
<dbReference type="OrthoDB" id="5566156at2759"/>
<dbReference type="InterPro" id="IPR019786">
    <property type="entry name" value="Zinc_finger_PHD-type_CS"/>
</dbReference>
<evidence type="ECO:0000256" key="4">
    <source>
        <dbReference type="ARBA" id="ARBA00022833"/>
    </source>
</evidence>
<dbReference type="GO" id="GO:0008270">
    <property type="term" value="F:zinc ion binding"/>
    <property type="evidence" value="ECO:0007669"/>
    <property type="project" value="UniProtKB-KW"/>
</dbReference>
<reference evidence="8" key="1">
    <citation type="submission" date="2022-07" db="EMBL/GenBank/DDBJ databases">
        <title>Phylogenomic reconstructions and comparative analyses of Kickxellomycotina fungi.</title>
        <authorList>
            <person name="Reynolds N.K."/>
            <person name="Stajich J.E."/>
            <person name="Barry K."/>
            <person name="Grigoriev I.V."/>
            <person name="Crous P."/>
            <person name="Smith M.E."/>
        </authorList>
    </citation>
    <scope>NUCLEOTIDE SEQUENCE</scope>
    <source>
        <strain evidence="8">RSA 567</strain>
    </source>
</reference>
<dbReference type="Proteomes" id="UP001151582">
    <property type="component" value="Unassembled WGS sequence"/>
</dbReference>
<evidence type="ECO:0000256" key="3">
    <source>
        <dbReference type="ARBA" id="ARBA00022771"/>
    </source>
</evidence>
<evidence type="ECO:0000256" key="1">
    <source>
        <dbReference type="ARBA" id="ARBA00004123"/>
    </source>
</evidence>
<protein>
    <recommendedName>
        <fullName evidence="7">PHD-type domain-containing protein</fullName>
    </recommendedName>
</protein>
<organism evidence="8 9">
    <name type="scientific">Dimargaris verticillata</name>
    <dbReference type="NCBI Taxonomy" id="2761393"/>
    <lineage>
        <taxon>Eukaryota</taxon>
        <taxon>Fungi</taxon>
        <taxon>Fungi incertae sedis</taxon>
        <taxon>Zoopagomycota</taxon>
        <taxon>Kickxellomycotina</taxon>
        <taxon>Dimargaritomycetes</taxon>
        <taxon>Dimargaritales</taxon>
        <taxon>Dimargaritaceae</taxon>
        <taxon>Dimargaris</taxon>
    </lineage>
</organism>
<dbReference type="GO" id="GO:0005634">
    <property type="term" value="C:nucleus"/>
    <property type="evidence" value="ECO:0007669"/>
    <property type="project" value="UniProtKB-SubCell"/>
</dbReference>
<dbReference type="Gene3D" id="3.30.40.10">
    <property type="entry name" value="Zinc/RING finger domain, C3HC4 (zinc finger)"/>
    <property type="match status" value="1"/>
</dbReference>
<dbReference type="AlphaFoldDB" id="A0A9W8E912"/>
<feature type="domain" description="PHD-type" evidence="7">
    <location>
        <begin position="105"/>
        <end position="159"/>
    </location>
</feature>
<evidence type="ECO:0000256" key="2">
    <source>
        <dbReference type="ARBA" id="ARBA00022723"/>
    </source>
</evidence>
<dbReference type="SUPFAM" id="SSF57903">
    <property type="entry name" value="FYVE/PHD zinc finger"/>
    <property type="match status" value="1"/>
</dbReference>
<name>A0A9W8E912_9FUNG</name>
<dbReference type="GO" id="GO:0003677">
    <property type="term" value="F:DNA binding"/>
    <property type="evidence" value="ECO:0007669"/>
    <property type="project" value="TreeGrafter"/>
</dbReference>
<dbReference type="PANTHER" id="PTHR12628">
    <property type="entry name" value="POLYCOMB-LIKE TRANSCRIPTION FACTOR"/>
    <property type="match status" value="1"/>
</dbReference>
<evidence type="ECO:0000313" key="8">
    <source>
        <dbReference type="EMBL" id="KAJ1979773.1"/>
    </source>
</evidence>
<keyword evidence="5" id="KW-0539">Nucleus</keyword>
<dbReference type="EMBL" id="JANBQB010000202">
    <property type="protein sequence ID" value="KAJ1979773.1"/>
    <property type="molecule type" value="Genomic_DNA"/>
</dbReference>
<dbReference type="PROSITE" id="PS01359">
    <property type="entry name" value="ZF_PHD_1"/>
    <property type="match status" value="1"/>
</dbReference>
<evidence type="ECO:0000256" key="6">
    <source>
        <dbReference type="PROSITE-ProRule" id="PRU00146"/>
    </source>
</evidence>
<dbReference type="GO" id="GO:0003682">
    <property type="term" value="F:chromatin binding"/>
    <property type="evidence" value="ECO:0007669"/>
    <property type="project" value="TreeGrafter"/>
</dbReference>